<dbReference type="InterPro" id="IPR050072">
    <property type="entry name" value="Peptidase_M20A"/>
</dbReference>
<protein>
    <submittedName>
        <fullName evidence="4">Acetylornithine deacetylase/succinyl-diaminopimelate desuccinylase-like protein</fullName>
    </submittedName>
</protein>
<feature type="domain" description="Peptidase M20 dimerisation" evidence="3">
    <location>
        <begin position="227"/>
        <end position="322"/>
    </location>
</feature>
<evidence type="ECO:0000313" key="4">
    <source>
        <dbReference type="EMBL" id="NYE82501.1"/>
    </source>
</evidence>
<evidence type="ECO:0000256" key="2">
    <source>
        <dbReference type="SAM" id="SignalP"/>
    </source>
</evidence>
<dbReference type="AlphaFoldDB" id="A0A7Y9LN96"/>
<reference evidence="4 5" key="1">
    <citation type="submission" date="2020-07" db="EMBL/GenBank/DDBJ databases">
        <title>Genomic Encyclopedia of Type Strains, Phase IV (KMG-V): Genome sequencing to study the core and pangenomes of soil and plant-associated prokaryotes.</title>
        <authorList>
            <person name="Whitman W."/>
        </authorList>
    </citation>
    <scope>NUCLEOTIDE SEQUENCE [LARGE SCALE GENOMIC DNA]</scope>
    <source>
        <strain evidence="4 5">SAS40</strain>
    </source>
</reference>
<dbReference type="InterPro" id="IPR002933">
    <property type="entry name" value="Peptidase_M20"/>
</dbReference>
<organism evidence="4 5">
    <name type="scientific">Pigmentiphaga litoralis</name>
    <dbReference type="NCBI Taxonomy" id="516702"/>
    <lineage>
        <taxon>Bacteria</taxon>
        <taxon>Pseudomonadati</taxon>
        <taxon>Pseudomonadota</taxon>
        <taxon>Betaproteobacteria</taxon>
        <taxon>Burkholderiales</taxon>
        <taxon>Alcaligenaceae</taxon>
        <taxon>Pigmentiphaga</taxon>
    </lineage>
</organism>
<proteinExistence type="predicted"/>
<name>A0A7Y9LN96_9BURK</name>
<dbReference type="Gene3D" id="3.40.630.10">
    <property type="entry name" value="Zn peptidases"/>
    <property type="match status" value="1"/>
</dbReference>
<keyword evidence="2" id="KW-0732">Signal</keyword>
<dbReference type="EMBL" id="JACBYR010000001">
    <property type="protein sequence ID" value="NYE82501.1"/>
    <property type="molecule type" value="Genomic_DNA"/>
</dbReference>
<dbReference type="PANTHER" id="PTHR43808:SF17">
    <property type="entry name" value="PEPTIDASE M20"/>
    <property type="match status" value="1"/>
</dbReference>
<dbReference type="Pfam" id="PF01546">
    <property type="entry name" value="Peptidase_M20"/>
    <property type="match status" value="1"/>
</dbReference>
<feature type="signal peptide" evidence="2">
    <location>
        <begin position="1"/>
        <end position="29"/>
    </location>
</feature>
<dbReference type="PANTHER" id="PTHR43808">
    <property type="entry name" value="ACETYLORNITHINE DEACETYLASE"/>
    <property type="match status" value="1"/>
</dbReference>
<dbReference type="Gene3D" id="3.30.70.360">
    <property type="match status" value="1"/>
</dbReference>
<comment type="caution">
    <text evidence="4">The sequence shown here is derived from an EMBL/GenBank/DDBJ whole genome shotgun (WGS) entry which is preliminary data.</text>
</comment>
<dbReference type="Proteomes" id="UP000542125">
    <property type="component" value="Unassembled WGS sequence"/>
</dbReference>
<sequence>MKSSCSSFPLSALSLTLASAVLMASAAQAQTADPAAQVQRVLASPAFKSAAATLDKEHGRIVEDAIKLTEIPAPPFAEKERAEEFAKMLKAVGLSDVQIDPEGNVLGLRKGTRGDGKVVVVSAHLDTVFPAGTDVKVKRQGTKLYAPGIGDDSTSLAVLLGFVRAMKAAGVNTRDDILFVGTVGEEGPGDLRGVRYLFTKGAYKDKIKSFFSVESGDINRVTHGGVGSKRYRITFNGPGGHSYSAFGAVNPMFAQAQAAAELSRIQVPTTPKTTYSIGLIGGGTSVNSIPVSSWMEVDMRSESVDELKRVEDRLLKIVQDAADGENFARSTKDAKITVEAKLIGDRPAGSTDMNAEIVQIAKSAIEAAGYKPNFNWSSTDSNMPMNLGIPALTIGRGDVGKSGRSHSLDEWTDVEKGPMVKAMTTSLSIVLTATGME</sequence>
<keyword evidence="5" id="KW-1185">Reference proteome</keyword>
<keyword evidence="1" id="KW-0378">Hydrolase</keyword>
<feature type="chain" id="PRO_5031416677" evidence="2">
    <location>
        <begin position="30"/>
        <end position="437"/>
    </location>
</feature>
<accession>A0A7Y9LN96</accession>
<dbReference type="RefSeq" id="WP_257022144.1">
    <property type="nucleotide sequence ID" value="NZ_JACBYR010000001.1"/>
</dbReference>
<evidence type="ECO:0000256" key="1">
    <source>
        <dbReference type="ARBA" id="ARBA00022801"/>
    </source>
</evidence>
<dbReference type="SUPFAM" id="SSF53187">
    <property type="entry name" value="Zn-dependent exopeptidases"/>
    <property type="match status" value="1"/>
</dbReference>
<dbReference type="Pfam" id="PF07687">
    <property type="entry name" value="M20_dimer"/>
    <property type="match status" value="1"/>
</dbReference>
<dbReference type="GO" id="GO:0016787">
    <property type="term" value="F:hydrolase activity"/>
    <property type="evidence" value="ECO:0007669"/>
    <property type="project" value="UniProtKB-KW"/>
</dbReference>
<evidence type="ECO:0000313" key="5">
    <source>
        <dbReference type="Proteomes" id="UP000542125"/>
    </source>
</evidence>
<dbReference type="InterPro" id="IPR011650">
    <property type="entry name" value="Peptidase_M20_dimer"/>
</dbReference>
<evidence type="ECO:0000259" key="3">
    <source>
        <dbReference type="Pfam" id="PF07687"/>
    </source>
</evidence>
<gene>
    <name evidence="4" type="ORF">FHW18_001772</name>
</gene>